<dbReference type="AlphaFoldDB" id="A0A928ZV20"/>
<accession>A0A928ZV20</accession>
<organism evidence="1 2">
    <name type="scientific">Leptolyngbya cf. ectocarpi LEGE 11479</name>
    <dbReference type="NCBI Taxonomy" id="1828722"/>
    <lineage>
        <taxon>Bacteria</taxon>
        <taxon>Bacillati</taxon>
        <taxon>Cyanobacteriota</taxon>
        <taxon>Cyanophyceae</taxon>
        <taxon>Leptolyngbyales</taxon>
        <taxon>Leptolyngbyaceae</taxon>
        <taxon>Leptolyngbya group</taxon>
        <taxon>Leptolyngbya</taxon>
    </lineage>
</organism>
<gene>
    <name evidence="1" type="ORF">IQ260_15080</name>
</gene>
<dbReference type="EMBL" id="JADEXP010000132">
    <property type="protein sequence ID" value="MBE9067976.1"/>
    <property type="molecule type" value="Genomic_DNA"/>
</dbReference>
<name>A0A928ZV20_LEPEC</name>
<evidence type="ECO:0000313" key="1">
    <source>
        <dbReference type="EMBL" id="MBE9067976.1"/>
    </source>
</evidence>
<reference evidence="1" key="1">
    <citation type="submission" date="2020-10" db="EMBL/GenBank/DDBJ databases">
        <authorList>
            <person name="Castelo-Branco R."/>
            <person name="Eusebio N."/>
            <person name="Adriana R."/>
            <person name="Vieira A."/>
            <person name="Brugerolle De Fraissinette N."/>
            <person name="Rezende De Castro R."/>
            <person name="Schneider M.P."/>
            <person name="Vasconcelos V."/>
            <person name="Leao P.N."/>
        </authorList>
    </citation>
    <scope>NUCLEOTIDE SEQUENCE</scope>
    <source>
        <strain evidence="1">LEGE 11479</strain>
    </source>
</reference>
<dbReference type="Proteomes" id="UP000615026">
    <property type="component" value="Unassembled WGS sequence"/>
</dbReference>
<proteinExistence type="predicted"/>
<evidence type="ECO:0000313" key="2">
    <source>
        <dbReference type="Proteomes" id="UP000615026"/>
    </source>
</evidence>
<protein>
    <submittedName>
        <fullName evidence="1">Uncharacterized protein</fullName>
    </submittedName>
</protein>
<sequence length="85" mass="9222">MNNPTPLKGIVLVGYAKAYADAGVVTAAHKCGYGDNVRWFGKALRSTCADIGVESKELLNLVTEHQQIINQQESKPTAKLVVGWH</sequence>
<comment type="caution">
    <text evidence="1">The sequence shown here is derived from an EMBL/GenBank/DDBJ whole genome shotgun (WGS) entry which is preliminary data.</text>
</comment>
<keyword evidence="2" id="KW-1185">Reference proteome</keyword>